<accession>A0ABY5AHV4</accession>
<name>A0ABY5AHV4_9ACTO</name>
<keyword evidence="5" id="KW-0808">Transferase</keyword>
<comment type="catalytic activity">
    <reaction evidence="11">
        <text>N(6)-(pyridoxal phosphate)-L-lysyl-[4-amino-5-hydroxymethyl-2-methylpyrimidine phosphate synthase] + L-histidyl-[4-amino-5-hydroxymethyl-2-methylpyrimidine phosphate synthase] + 2 Fe(3+) + 4 H2O = L-lysyl-[4-amino-5-hydroxymethyl-2-methylpyrimidine phosphate synthase] + (2S)-2-amino-5-hydroxy-4-oxopentanoyl-[4-amino-5-hydroxymethyl-2-methylpyrimidine phosphate synthase] + 4-amino-2-methyl-5-(phosphooxymethyl)pyrimidine + 3-oxopropanoate + 2 Fe(2+) + 2 H(+)</text>
        <dbReference type="Rhea" id="RHEA:65756"/>
        <dbReference type="Rhea" id="RHEA-COMP:16892"/>
        <dbReference type="Rhea" id="RHEA-COMP:16893"/>
        <dbReference type="Rhea" id="RHEA-COMP:16894"/>
        <dbReference type="Rhea" id="RHEA-COMP:16895"/>
        <dbReference type="ChEBI" id="CHEBI:15377"/>
        <dbReference type="ChEBI" id="CHEBI:15378"/>
        <dbReference type="ChEBI" id="CHEBI:29033"/>
        <dbReference type="ChEBI" id="CHEBI:29034"/>
        <dbReference type="ChEBI" id="CHEBI:29969"/>
        <dbReference type="ChEBI" id="CHEBI:29979"/>
        <dbReference type="ChEBI" id="CHEBI:33190"/>
        <dbReference type="ChEBI" id="CHEBI:58354"/>
        <dbReference type="ChEBI" id="CHEBI:143915"/>
        <dbReference type="ChEBI" id="CHEBI:157692"/>
    </reaction>
    <physiologicalReaction direction="left-to-right" evidence="11">
        <dbReference type="Rhea" id="RHEA:65757"/>
    </physiologicalReaction>
</comment>
<evidence type="ECO:0000256" key="3">
    <source>
        <dbReference type="ARBA" id="ARBA00009406"/>
    </source>
</evidence>
<dbReference type="PANTHER" id="PTHR31528">
    <property type="entry name" value="4-AMINO-5-HYDROXYMETHYL-2-METHYLPYRIMIDINE PHOSPHATE SYNTHASE THI11-RELATED"/>
    <property type="match status" value="1"/>
</dbReference>
<proteinExistence type="inferred from homology"/>
<keyword evidence="7" id="KW-0663">Pyridoxal phosphate</keyword>
<dbReference type="InterPro" id="IPR027939">
    <property type="entry name" value="NMT1/THI5"/>
</dbReference>
<dbReference type="Proteomes" id="UP001056109">
    <property type="component" value="Chromosome"/>
</dbReference>
<feature type="domain" description="SsuA/THI5-like" evidence="12">
    <location>
        <begin position="14"/>
        <end position="232"/>
    </location>
</feature>
<evidence type="ECO:0000256" key="10">
    <source>
        <dbReference type="ARBA" id="ARBA00033171"/>
    </source>
</evidence>
<protein>
    <recommendedName>
        <fullName evidence="10">Thiamine pyrimidine synthase</fullName>
    </recommendedName>
</protein>
<dbReference type="SUPFAM" id="SSF53850">
    <property type="entry name" value="Periplasmic binding protein-like II"/>
    <property type="match status" value="1"/>
</dbReference>
<evidence type="ECO:0000256" key="9">
    <source>
        <dbReference type="ARBA" id="ARBA00023004"/>
    </source>
</evidence>
<evidence type="ECO:0000256" key="1">
    <source>
        <dbReference type="ARBA" id="ARBA00003469"/>
    </source>
</evidence>
<gene>
    <name evidence="13" type="ORF">NG665_01380</name>
</gene>
<dbReference type="InterPro" id="IPR015168">
    <property type="entry name" value="SsuA/THI5"/>
</dbReference>
<evidence type="ECO:0000256" key="2">
    <source>
        <dbReference type="ARBA" id="ARBA00004948"/>
    </source>
</evidence>
<organism evidence="13 14">
    <name type="scientific">Arcanobacterium pinnipediorum</name>
    <dbReference type="NCBI Taxonomy" id="1503041"/>
    <lineage>
        <taxon>Bacteria</taxon>
        <taxon>Bacillati</taxon>
        <taxon>Actinomycetota</taxon>
        <taxon>Actinomycetes</taxon>
        <taxon>Actinomycetales</taxon>
        <taxon>Actinomycetaceae</taxon>
        <taxon>Arcanobacterium</taxon>
    </lineage>
</organism>
<evidence type="ECO:0000313" key="13">
    <source>
        <dbReference type="EMBL" id="USR79672.1"/>
    </source>
</evidence>
<keyword evidence="9" id="KW-0408">Iron</keyword>
<dbReference type="Gene3D" id="3.40.190.10">
    <property type="entry name" value="Periplasmic binding protein-like II"/>
    <property type="match status" value="2"/>
</dbReference>
<evidence type="ECO:0000313" key="14">
    <source>
        <dbReference type="Proteomes" id="UP001056109"/>
    </source>
</evidence>
<evidence type="ECO:0000256" key="7">
    <source>
        <dbReference type="ARBA" id="ARBA00022898"/>
    </source>
</evidence>
<evidence type="ECO:0000256" key="6">
    <source>
        <dbReference type="ARBA" id="ARBA00022723"/>
    </source>
</evidence>
<evidence type="ECO:0000259" key="12">
    <source>
        <dbReference type="Pfam" id="PF09084"/>
    </source>
</evidence>
<evidence type="ECO:0000256" key="8">
    <source>
        <dbReference type="ARBA" id="ARBA00022977"/>
    </source>
</evidence>
<comment type="subunit">
    <text evidence="4">Homodimer.</text>
</comment>
<dbReference type="Pfam" id="PF09084">
    <property type="entry name" value="NMT1"/>
    <property type="match status" value="1"/>
</dbReference>
<reference evidence="13" key="1">
    <citation type="submission" date="2022-06" db="EMBL/GenBank/DDBJ databases">
        <title>Complete Genome Sequence of Arcanobacterium pinnipediorum strain DSM 28752 isolated from a harbour seal.</title>
        <authorList>
            <person name="Borowiak M."/>
            <person name="Kreitlow A."/>
            <person name="Alssahen M."/>
            <person name="Malorny B."/>
            <person name="Laemmler C."/>
            <person name="Prenger-Berninghoff E."/>
            <person name="Siebert U."/>
            <person name="Ploetz M."/>
            <person name="Abdulmawjood A."/>
        </authorList>
    </citation>
    <scope>NUCLEOTIDE SEQUENCE</scope>
    <source>
        <strain evidence="13">DSM 28752</strain>
    </source>
</reference>
<evidence type="ECO:0000256" key="5">
    <source>
        <dbReference type="ARBA" id="ARBA00022679"/>
    </source>
</evidence>
<comment type="function">
    <text evidence="1">Responsible for the formation of the pyrimidine heterocycle in the thiamine biosynthesis pathway. Catalyzes the formation of hydroxymethylpyrimidine phosphate (HMP-P) from histidine and pyridoxal phosphate (PLP). The protein uses PLP and the active site histidine to form HMP-P, generating an inactive enzyme. The enzyme can only undergo a single turnover, which suggests it is a suicide enzyme.</text>
</comment>
<keyword evidence="6" id="KW-0479">Metal-binding</keyword>
<comment type="similarity">
    <text evidence="3">Belongs to the NMT1/THI5 family.</text>
</comment>
<dbReference type="PANTHER" id="PTHR31528:SF1">
    <property type="entry name" value="4-AMINO-5-HYDROXYMETHYL-2-METHYLPYRIMIDINE PHOSPHATE SYNTHASE THI11-RELATED"/>
    <property type="match status" value="1"/>
</dbReference>
<evidence type="ECO:0000256" key="11">
    <source>
        <dbReference type="ARBA" id="ARBA00048179"/>
    </source>
</evidence>
<keyword evidence="8" id="KW-0784">Thiamine biosynthesis</keyword>
<dbReference type="EMBL" id="CP099547">
    <property type="protein sequence ID" value="USR79672.1"/>
    <property type="molecule type" value="Genomic_DNA"/>
</dbReference>
<keyword evidence="14" id="KW-1185">Reference proteome</keyword>
<evidence type="ECO:0000256" key="4">
    <source>
        <dbReference type="ARBA" id="ARBA00011738"/>
    </source>
</evidence>
<comment type="pathway">
    <text evidence="2">Cofactor biosynthesis; thiamine diphosphate biosynthesis.</text>
</comment>
<sequence length="305" mass="34291">MKLVRIRMEYVHPWPNHAGLFTARAQGFYRQAGLDVDIIADGWERGTPAELVARGEYQFASIRLGELVETRQGKNPMKALATFNQRQMGGVISLKSKNIHSFADLEGKTVAVPFTEPRLVESIRQSVTRAGADFSKVNIVHPGGMWEPDIRAVEKGQFDAVFNVLGWESYQGISPVDEIVQLSFDEVGVTPHHTYFICATDEMIALEPDTVRSFIQATQRGFEYAFAHPDQALEACADTMCHVDPEVLRHSLNFMMPSWLTDNGRWGHIQPELVDNYMQWMISGGFSTGKMADVTSSWTNEFLDS</sequence>
<dbReference type="RefSeq" id="WP_252673537.1">
    <property type="nucleotide sequence ID" value="NZ_CP099547.1"/>
</dbReference>